<evidence type="ECO:0000313" key="4">
    <source>
        <dbReference type="EMBL" id="NKY21744.1"/>
    </source>
</evidence>
<dbReference type="Pfam" id="PF13519">
    <property type="entry name" value="VWA_2"/>
    <property type="match status" value="1"/>
</dbReference>
<feature type="compositionally biased region" description="Pro residues" evidence="1">
    <location>
        <begin position="370"/>
        <end position="384"/>
    </location>
</feature>
<evidence type="ECO:0000256" key="1">
    <source>
        <dbReference type="SAM" id="MobiDB-lite"/>
    </source>
</evidence>
<feature type="transmembrane region" description="Helical" evidence="2">
    <location>
        <begin position="306"/>
        <end position="326"/>
    </location>
</feature>
<feature type="region of interest" description="Disordered" evidence="1">
    <location>
        <begin position="335"/>
        <end position="392"/>
    </location>
</feature>
<evidence type="ECO:0000313" key="5">
    <source>
        <dbReference type="Proteomes" id="UP000581206"/>
    </source>
</evidence>
<evidence type="ECO:0000256" key="2">
    <source>
        <dbReference type="SAM" id="Phobius"/>
    </source>
</evidence>
<accession>A0A7X6QY42</accession>
<comment type="caution">
    <text evidence="4">The sequence shown here is derived from an EMBL/GenBank/DDBJ whole genome shotgun (WGS) entry which is preliminary data.</text>
</comment>
<gene>
    <name evidence="4" type="ORF">HGA03_03590</name>
</gene>
<evidence type="ECO:0000259" key="3">
    <source>
        <dbReference type="PROSITE" id="PS50234"/>
    </source>
</evidence>
<dbReference type="RefSeq" id="WP_168628794.1">
    <property type="nucleotide sequence ID" value="NZ_BONL01000010.1"/>
</dbReference>
<reference evidence="4 5" key="1">
    <citation type="submission" date="2020-04" db="EMBL/GenBank/DDBJ databases">
        <title>MicrobeNet Type strains.</title>
        <authorList>
            <person name="Nicholson A.C."/>
        </authorList>
    </citation>
    <scope>NUCLEOTIDE SEQUENCE [LARGE SCALE GENOMIC DNA]</scope>
    <source>
        <strain evidence="4 5">ATCC BAA-788</strain>
    </source>
</reference>
<name>A0A7X6QY42_9CELL</name>
<sequence>MTLRPLIPLALLLVLLLPMLGFCVWQAVAQRRAVAGERSGRGLATGGTGHWVLRAVAVLALAVIGAGPSVSRPSSQEVGVGVDVFLVVDRTGSMAAEDYVDGSTRLSGVKQDLPALVAAVPGARYSILSWDSTASRQLPLSSDGHAVTSWADTLRQEPTAQSRGSNVGRPVDLLAEALQNAAEAQPNHVRLVFFLSDGESTDDEEVPSYESMADLVDGGAVLGYGTSEGGRMLKDDGSGYITDAAGQEAVSILDEAALQAVADQLGIPYVHRVGPDEAQLTGLVGDVQAESELRAEGRQILIWNPVVWPAAIALALILLVEAWLLVRGWVPLRRGTRSTGSSSAPHSATEPAAPSAPATATTPVSSWAPTPAPEPVTSPGPGTAPTPAKEDR</sequence>
<dbReference type="SUPFAM" id="SSF53300">
    <property type="entry name" value="vWA-like"/>
    <property type="match status" value="1"/>
</dbReference>
<dbReference type="PROSITE" id="PS50234">
    <property type="entry name" value="VWFA"/>
    <property type="match status" value="1"/>
</dbReference>
<dbReference type="Proteomes" id="UP000581206">
    <property type="component" value="Unassembled WGS sequence"/>
</dbReference>
<keyword evidence="5" id="KW-1185">Reference proteome</keyword>
<keyword evidence="2" id="KW-0812">Transmembrane</keyword>
<dbReference type="Gene3D" id="3.40.50.410">
    <property type="entry name" value="von Willebrand factor, type A domain"/>
    <property type="match status" value="1"/>
</dbReference>
<dbReference type="EMBL" id="JAAXOX010000001">
    <property type="protein sequence ID" value="NKY21744.1"/>
    <property type="molecule type" value="Genomic_DNA"/>
</dbReference>
<dbReference type="InterPro" id="IPR002035">
    <property type="entry name" value="VWF_A"/>
</dbReference>
<organism evidence="4 5">
    <name type="scientific">Cellulomonas denverensis</name>
    <dbReference type="NCBI Taxonomy" id="264297"/>
    <lineage>
        <taxon>Bacteria</taxon>
        <taxon>Bacillati</taxon>
        <taxon>Actinomycetota</taxon>
        <taxon>Actinomycetes</taxon>
        <taxon>Micrococcales</taxon>
        <taxon>Cellulomonadaceae</taxon>
        <taxon>Cellulomonas</taxon>
    </lineage>
</organism>
<keyword evidence="2" id="KW-1133">Transmembrane helix</keyword>
<dbReference type="AlphaFoldDB" id="A0A7X6QY42"/>
<protein>
    <submittedName>
        <fullName evidence="4">VWA domain-containing protein</fullName>
    </submittedName>
</protein>
<feature type="domain" description="VWFA" evidence="3">
    <location>
        <begin position="83"/>
        <end position="265"/>
    </location>
</feature>
<dbReference type="SMART" id="SM00327">
    <property type="entry name" value="VWA"/>
    <property type="match status" value="1"/>
</dbReference>
<proteinExistence type="predicted"/>
<dbReference type="InterPro" id="IPR036465">
    <property type="entry name" value="vWFA_dom_sf"/>
</dbReference>
<feature type="compositionally biased region" description="Low complexity" evidence="1">
    <location>
        <begin position="337"/>
        <end position="369"/>
    </location>
</feature>
<keyword evidence="2" id="KW-0472">Membrane</keyword>